<dbReference type="AlphaFoldDB" id="A0ABD7KLD5"/>
<name>A0ABD7KLD5_9ENTR</name>
<dbReference type="EMBL" id="FKDD01000019">
    <property type="protein sequence ID" value="SAC90027.1"/>
    <property type="molecule type" value="Genomic_DNA"/>
</dbReference>
<evidence type="ECO:0000313" key="2">
    <source>
        <dbReference type="EMBL" id="SAC90027.1"/>
    </source>
</evidence>
<reference evidence="2 3" key="1">
    <citation type="submission" date="2016-03" db="EMBL/GenBank/DDBJ databases">
        <authorList>
            <consortium name="Pathogen Informatics"/>
        </authorList>
    </citation>
    <scope>NUCLEOTIDE SEQUENCE [LARGE SCALE GENOMIC DNA]</scope>
    <source>
        <strain evidence="3">e264</strain>
    </source>
</reference>
<feature type="region of interest" description="Disordered" evidence="1">
    <location>
        <begin position="1"/>
        <end position="21"/>
    </location>
</feature>
<evidence type="ECO:0000256" key="1">
    <source>
        <dbReference type="SAM" id="MobiDB-lite"/>
    </source>
</evidence>
<dbReference type="Proteomes" id="UP000077278">
    <property type="component" value="Unassembled WGS sequence"/>
</dbReference>
<organism evidence="2 3">
    <name type="scientific">Enterobacter roggenkampii</name>
    <dbReference type="NCBI Taxonomy" id="1812935"/>
    <lineage>
        <taxon>Bacteria</taxon>
        <taxon>Pseudomonadati</taxon>
        <taxon>Pseudomonadota</taxon>
        <taxon>Gammaproteobacteria</taxon>
        <taxon>Enterobacterales</taxon>
        <taxon>Enterobacteriaceae</taxon>
        <taxon>Enterobacter</taxon>
        <taxon>Enterobacter cloacae complex</taxon>
    </lineage>
</organism>
<feature type="compositionally biased region" description="Polar residues" evidence="1">
    <location>
        <begin position="1"/>
        <end position="12"/>
    </location>
</feature>
<proteinExistence type="predicted"/>
<dbReference type="RefSeq" id="WP_058660281.1">
    <property type="nucleotide sequence ID" value="NZ_FKDD01000019.1"/>
</dbReference>
<accession>A0ABD7KLD5</accession>
<gene>
    <name evidence="2" type="ORF">SAMEA2273136_03772</name>
</gene>
<evidence type="ECO:0000313" key="3">
    <source>
        <dbReference type="Proteomes" id="UP000077278"/>
    </source>
</evidence>
<comment type="caution">
    <text evidence="2">The sequence shown here is derived from an EMBL/GenBank/DDBJ whole genome shotgun (WGS) entry which is preliminary data.</text>
</comment>
<protein>
    <submittedName>
        <fullName evidence="2">Uncharacterized protein</fullName>
    </submittedName>
</protein>
<sequence>MKKSSHQNTGSKKFNIHDKLRGSNTHWSHRFSAQPHDEGFNYQFRTTCVDGVEFAVYERIDNCFVLVDFFKSYDEACDDAKNIIDDHPDIKRMFSANQLRY</sequence>